<feature type="transmembrane region" description="Helical" evidence="5">
    <location>
        <begin position="292"/>
        <end position="315"/>
    </location>
</feature>
<dbReference type="InterPro" id="IPR017501">
    <property type="entry name" value="Phage_infect_YhgE_C"/>
</dbReference>
<dbReference type="InterPro" id="IPR051328">
    <property type="entry name" value="T7SS_ABC-Transporter"/>
</dbReference>
<feature type="transmembrane region" description="Helical" evidence="5">
    <location>
        <begin position="412"/>
        <end position="431"/>
    </location>
</feature>
<protein>
    <recommendedName>
        <fullName evidence="6">ABC-2 type transporter transmembrane domain-containing protein</fullName>
    </recommendedName>
</protein>
<dbReference type="GO" id="GO:0140359">
    <property type="term" value="F:ABC-type transporter activity"/>
    <property type="evidence" value="ECO:0007669"/>
    <property type="project" value="InterPro"/>
</dbReference>
<feature type="transmembrane region" description="Helical" evidence="5">
    <location>
        <begin position="20"/>
        <end position="40"/>
    </location>
</feature>
<keyword evidence="8" id="KW-1185">Reference proteome</keyword>
<gene>
    <name evidence="7" type="ORF">C4B25_01000</name>
</gene>
<comment type="caution">
    <text evidence="7">The sequence shown here is derived from an EMBL/GenBank/DDBJ whole genome shotgun (WGS) entry which is preliminary data.</text>
</comment>
<evidence type="ECO:0000256" key="4">
    <source>
        <dbReference type="ARBA" id="ARBA00023136"/>
    </source>
</evidence>
<dbReference type="InterPro" id="IPR013525">
    <property type="entry name" value="ABC2_TM"/>
</dbReference>
<evidence type="ECO:0000256" key="3">
    <source>
        <dbReference type="ARBA" id="ARBA00022989"/>
    </source>
</evidence>
<dbReference type="NCBIfam" id="TIGR03062">
    <property type="entry name" value="pip_yhgE_Cterm"/>
    <property type="match status" value="1"/>
</dbReference>
<sequence length="453" mass="51055">MWKIIREDLRELTSNRWKTFGMFLLLLLPALYASVFISAFQNPVHKSDEANIKVVSLDKTLSSKGKSEDTLISKIVKKSMVGTHKIDLHVDEYNMTIKDASDIYKTKASVETAVQEGEIDGAFIIPEGFTGKIMADAIQIYANFTAKKSNILTGVEMPHITFYTSYKRNYVSARLLGMRADIVSLKTSFINNALKAALEEVGKAHNADPAKMAEILKHVNISKRFNAFRDHFLQFETIGGREIKDYGNALYPYFFSIALWAGCLMMIFMYKNRRIGPIAQQAGTFKNYFSKTIMWVTTAMIQSLLMSTLCLAIGLKVESPGYLIGYTLFVSIIFALICQGISSIFRVGEVGSFAVLIILIIQLSVSSGVFPVTMQAPAWGKLAPLVPFTYTIASFRELFVDPNNAVVWLHQWPIFIYLGFIPLSLTVNFFADKKRFKKYGHYTSHDPDVHDEH</sequence>
<name>A0A4R0XQ29_9MOLU</name>
<dbReference type="OrthoDB" id="391536at2"/>
<evidence type="ECO:0000256" key="2">
    <source>
        <dbReference type="ARBA" id="ARBA00022692"/>
    </source>
</evidence>
<dbReference type="EMBL" id="PSZP01000004">
    <property type="protein sequence ID" value="TCG11672.1"/>
    <property type="molecule type" value="Genomic_DNA"/>
</dbReference>
<dbReference type="GO" id="GO:0016020">
    <property type="term" value="C:membrane"/>
    <property type="evidence" value="ECO:0007669"/>
    <property type="project" value="UniProtKB-SubCell"/>
</dbReference>
<feature type="transmembrane region" description="Helical" evidence="5">
    <location>
        <begin position="321"/>
        <end position="341"/>
    </location>
</feature>
<accession>A0A4R0XQ29</accession>
<dbReference type="AlphaFoldDB" id="A0A4R0XQ29"/>
<dbReference type="Proteomes" id="UP000291072">
    <property type="component" value="Unassembled WGS sequence"/>
</dbReference>
<proteinExistence type="predicted"/>
<dbReference type="RefSeq" id="WP_131613201.1">
    <property type="nucleotide sequence ID" value="NZ_PSZP01000004.1"/>
</dbReference>
<evidence type="ECO:0000313" key="8">
    <source>
        <dbReference type="Proteomes" id="UP000291072"/>
    </source>
</evidence>
<keyword evidence="4 5" id="KW-0472">Membrane</keyword>
<dbReference type="PANTHER" id="PTHR43077">
    <property type="entry name" value="TRANSPORT PERMEASE YVFS-RELATED"/>
    <property type="match status" value="1"/>
</dbReference>
<dbReference type="Pfam" id="PF12698">
    <property type="entry name" value="ABC2_membrane_3"/>
    <property type="match status" value="1"/>
</dbReference>
<reference evidence="7 8" key="1">
    <citation type="submission" date="2018-02" db="EMBL/GenBank/DDBJ databases">
        <title>Mycoplasma marinum and Mycoplasma todarodis sp. nov., moderately halophilic and psychrotolerant mycoplasmas isolated from cephalopods.</title>
        <authorList>
            <person name="Viver T."/>
        </authorList>
    </citation>
    <scope>NUCLEOTIDE SEQUENCE [LARGE SCALE GENOMIC DNA]</scope>
    <source>
        <strain evidence="7 8">5H</strain>
    </source>
</reference>
<evidence type="ECO:0000259" key="6">
    <source>
        <dbReference type="Pfam" id="PF12698"/>
    </source>
</evidence>
<dbReference type="PANTHER" id="PTHR43077:SF10">
    <property type="entry name" value="TRANSPORT PERMEASE PROTEIN"/>
    <property type="match status" value="1"/>
</dbReference>
<evidence type="ECO:0000256" key="5">
    <source>
        <dbReference type="SAM" id="Phobius"/>
    </source>
</evidence>
<evidence type="ECO:0000313" key="7">
    <source>
        <dbReference type="EMBL" id="TCG11672.1"/>
    </source>
</evidence>
<organism evidence="7 8">
    <name type="scientific">Mycoplasma todarodis</name>
    <dbReference type="NCBI Taxonomy" id="1937191"/>
    <lineage>
        <taxon>Bacteria</taxon>
        <taxon>Bacillati</taxon>
        <taxon>Mycoplasmatota</taxon>
        <taxon>Mollicutes</taxon>
        <taxon>Mycoplasmataceae</taxon>
        <taxon>Mycoplasma</taxon>
    </lineage>
</organism>
<feature type="transmembrane region" description="Helical" evidence="5">
    <location>
        <begin position="250"/>
        <end position="271"/>
    </location>
</feature>
<evidence type="ECO:0000256" key="1">
    <source>
        <dbReference type="ARBA" id="ARBA00004141"/>
    </source>
</evidence>
<keyword evidence="2 5" id="KW-0812">Transmembrane</keyword>
<feature type="transmembrane region" description="Helical" evidence="5">
    <location>
        <begin position="353"/>
        <end position="374"/>
    </location>
</feature>
<keyword evidence="3 5" id="KW-1133">Transmembrane helix</keyword>
<comment type="subcellular location">
    <subcellularLocation>
        <location evidence="1">Membrane</location>
        <topology evidence="1">Multi-pass membrane protein</topology>
    </subcellularLocation>
</comment>
<feature type="domain" description="ABC-2 type transporter transmembrane" evidence="6">
    <location>
        <begin position="22"/>
        <end position="420"/>
    </location>
</feature>